<dbReference type="EMBL" id="HBUF01083392">
    <property type="protein sequence ID" value="CAG6633679.1"/>
    <property type="molecule type" value="Transcribed_RNA"/>
</dbReference>
<evidence type="ECO:0000256" key="1">
    <source>
        <dbReference type="SAM" id="Phobius"/>
    </source>
</evidence>
<keyword evidence="1" id="KW-0812">Transmembrane</keyword>
<feature type="transmembrane region" description="Helical" evidence="1">
    <location>
        <begin position="76"/>
        <end position="102"/>
    </location>
</feature>
<accession>A0A8D8VU24</accession>
<reference evidence="2" key="1">
    <citation type="submission" date="2021-05" db="EMBL/GenBank/DDBJ databases">
        <authorList>
            <person name="Alioto T."/>
            <person name="Alioto T."/>
            <person name="Gomez Garrido J."/>
        </authorList>
    </citation>
    <scope>NUCLEOTIDE SEQUENCE</scope>
</reference>
<organism evidence="2">
    <name type="scientific">Cacopsylla melanoneura</name>
    <dbReference type="NCBI Taxonomy" id="428564"/>
    <lineage>
        <taxon>Eukaryota</taxon>
        <taxon>Metazoa</taxon>
        <taxon>Ecdysozoa</taxon>
        <taxon>Arthropoda</taxon>
        <taxon>Hexapoda</taxon>
        <taxon>Insecta</taxon>
        <taxon>Pterygota</taxon>
        <taxon>Neoptera</taxon>
        <taxon>Paraneoptera</taxon>
        <taxon>Hemiptera</taxon>
        <taxon>Sternorrhyncha</taxon>
        <taxon>Psylloidea</taxon>
        <taxon>Psyllidae</taxon>
        <taxon>Psyllinae</taxon>
        <taxon>Cacopsylla</taxon>
    </lineage>
</organism>
<dbReference type="AlphaFoldDB" id="A0A8D8VU24"/>
<dbReference type="EMBL" id="HBUF01083393">
    <property type="protein sequence ID" value="CAG6633680.1"/>
    <property type="molecule type" value="Transcribed_RNA"/>
</dbReference>
<dbReference type="EMBL" id="HBUF01083394">
    <property type="protein sequence ID" value="CAG6633681.1"/>
    <property type="molecule type" value="Transcribed_RNA"/>
</dbReference>
<name>A0A8D8VU24_9HEMI</name>
<proteinExistence type="predicted"/>
<protein>
    <submittedName>
        <fullName evidence="2">Uncharacterized protein</fullName>
    </submittedName>
</protein>
<keyword evidence="1" id="KW-0472">Membrane</keyword>
<evidence type="ECO:0000313" key="2">
    <source>
        <dbReference type="EMBL" id="CAG6633680.1"/>
    </source>
</evidence>
<feature type="transmembrane region" description="Helical" evidence="1">
    <location>
        <begin position="39"/>
        <end position="56"/>
    </location>
</feature>
<keyword evidence="1" id="KW-1133">Transmembrane helix</keyword>
<sequence>MNFSKRAEKSYSGISFLQYTKRKTCTVKCRYNRKTSYRFLSNELWSFLFFSFSSSFSSSSSSFSSSSSSSLGSEAMIILIFRIVPIVIVLRFLVFIVIVIILGRIV</sequence>